<dbReference type="InterPro" id="IPR023606">
    <property type="entry name" value="CoA-Trfase_III_dom_1_sf"/>
</dbReference>
<dbReference type="GO" id="GO:0016740">
    <property type="term" value="F:transferase activity"/>
    <property type="evidence" value="ECO:0007669"/>
    <property type="project" value="UniProtKB-KW"/>
</dbReference>
<reference evidence="2" key="1">
    <citation type="journal article" date="2019" name="Int. J. Syst. Evol. Microbiol.">
        <title>The Global Catalogue of Microorganisms (GCM) 10K type strain sequencing project: providing services to taxonomists for standard genome sequencing and annotation.</title>
        <authorList>
            <consortium name="The Broad Institute Genomics Platform"/>
            <consortium name="The Broad Institute Genome Sequencing Center for Infectious Disease"/>
            <person name="Wu L."/>
            <person name="Ma J."/>
        </authorList>
    </citation>
    <scope>NUCLEOTIDE SEQUENCE [LARGE SCALE GENOMIC DNA]</scope>
    <source>
        <strain evidence="2">CGMCC 1.12664</strain>
    </source>
</reference>
<dbReference type="Pfam" id="PF02515">
    <property type="entry name" value="CoA_transf_3"/>
    <property type="match status" value="1"/>
</dbReference>
<name>A0A917AG55_9RHOB</name>
<sequence length="364" mass="38022">MSGPKPLHGITVADFSELLPGPFMTGALAEMGARVIKIERPGGDGLRQSQPGTFGIVNRGKESVTLDLKSGADRARAEEIVRTADVMVEGFRPGVMARLGLGYEAMAAVNPGLVYISLSGYGQTGPMVSAPGHDLNYLALAGVTALCGTPDGPPDHTFGLPVADLGGGLYGLASVLAALFQRERTGEGQYIDLSITDCMAHWLNPRRGVYNHRGIDDPEGQREVALVRPAYGVFACSDGAVSVAALEDHFWKNLCRALDLGRFAGAEWDRLAARRNAMRDINAAIATALAPMTRDAAMAVLGAHDVPASPVLTVNEATASDHFAARGLITETASGPAVPFPVRLRGMTASMPPAPDLGSPAADG</sequence>
<dbReference type="Gene3D" id="3.30.1540.10">
    <property type="entry name" value="formyl-coa transferase, domain 3"/>
    <property type="match status" value="1"/>
</dbReference>
<accession>A0A917AG55</accession>
<evidence type="ECO:0000313" key="2">
    <source>
        <dbReference type="Proteomes" id="UP000612855"/>
    </source>
</evidence>
<dbReference type="EMBL" id="BMFJ01000004">
    <property type="protein sequence ID" value="GGE50322.1"/>
    <property type="molecule type" value="Genomic_DNA"/>
</dbReference>
<dbReference type="InterPro" id="IPR050509">
    <property type="entry name" value="CoA-transferase_III"/>
</dbReference>
<keyword evidence="2" id="KW-1185">Reference proteome</keyword>
<gene>
    <name evidence="1" type="ORF">GCM10011360_41720</name>
</gene>
<dbReference type="SUPFAM" id="SSF89796">
    <property type="entry name" value="CoA-transferase family III (CaiB/BaiF)"/>
    <property type="match status" value="1"/>
</dbReference>
<comment type="caution">
    <text evidence="1">The sequence shown here is derived from an EMBL/GenBank/DDBJ whole genome shotgun (WGS) entry which is preliminary data.</text>
</comment>
<evidence type="ECO:0000313" key="1">
    <source>
        <dbReference type="EMBL" id="GGE50322.1"/>
    </source>
</evidence>
<dbReference type="InterPro" id="IPR044855">
    <property type="entry name" value="CoA-Trfase_III_dom3_sf"/>
</dbReference>
<dbReference type="AlphaFoldDB" id="A0A917AG55"/>
<dbReference type="PANTHER" id="PTHR48228:SF5">
    <property type="entry name" value="ALPHA-METHYLACYL-COA RACEMASE"/>
    <property type="match status" value="1"/>
</dbReference>
<dbReference type="PANTHER" id="PTHR48228">
    <property type="entry name" value="SUCCINYL-COA--D-CITRAMALATE COA-TRANSFERASE"/>
    <property type="match status" value="1"/>
</dbReference>
<protein>
    <submittedName>
        <fullName evidence="1">CoA transferase</fullName>
    </submittedName>
</protein>
<dbReference type="Proteomes" id="UP000612855">
    <property type="component" value="Unassembled WGS sequence"/>
</dbReference>
<dbReference type="InterPro" id="IPR003673">
    <property type="entry name" value="CoA-Trfase_fam_III"/>
</dbReference>
<organism evidence="1 2">
    <name type="scientific">Primorskyibacter flagellatus</name>
    <dbReference type="NCBI Taxonomy" id="1387277"/>
    <lineage>
        <taxon>Bacteria</taxon>
        <taxon>Pseudomonadati</taxon>
        <taxon>Pseudomonadota</taxon>
        <taxon>Alphaproteobacteria</taxon>
        <taxon>Rhodobacterales</taxon>
        <taxon>Roseobacteraceae</taxon>
        <taxon>Primorskyibacter</taxon>
    </lineage>
</organism>
<proteinExistence type="predicted"/>
<dbReference type="Gene3D" id="3.40.50.10540">
    <property type="entry name" value="Crotonobetainyl-coa:carnitine coa-transferase, domain 1"/>
    <property type="match status" value="1"/>
</dbReference>
<dbReference type="RefSeq" id="WP_188479663.1">
    <property type="nucleotide sequence ID" value="NZ_BMFJ01000004.1"/>
</dbReference>
<keyword evidence="1" id="KW-0808">Transferase</keyword>